<dbReference type="SUPFAM" id="SSF81296">
    <property type="entry name" value="E set domains"/>
    <property type="match status" value="1"/>
</dbReference>
<reference evidence="3 4" key="1">
    <citation type="submission" date="2018-12" db="EMBL/GenBank/DDBJ databases">
        <title>Rubrispira sanarue gen. nov., sp., nov., a member of the order Silvanigrellales, isolated from a brackish lake in Hamamatsu Japan.</title>
        <authorList>
            <person name="Maejima Y."/>
            <person name="Iino T."/>
            <person name="Muraguchi Y."/>
            <person name="Fukuda K."/>
            <person name="Nojiri H."/>
            <person name="Ohkuma M."/>
            <person name="Moriuchi R."/>
            <person name="Dohra H."/>
            <person name="Kimbara K."/>
            <person name="Shintani M."/>
        </authorList>
    </citation>
    <scope>NUCLEOTIDE SEQUENCE [LARGE SCALE GENOMIC DNA]</scope>
    <source>
        <strain evidence="3 4">RF1110005</strain>
    </source>
</reference>
<evidence type="ECO:0000259" key="2">
    <source>
        <dbReference type="Pfam" id="PF03067"/>
    </source>
</evidence>
<dbReference type="InterPro" id="IPR004302">
    <property type="entry name" value="Cellulose/chitin-bd_N"/>
</dbReference>
<organism evidence="3 4">
    <name type="scientific">Fluviispira sanaruensis</name>
    <dbReference type="NCBI Taxonomy" id="2493639"/>
    <lineage>
        <taxon>Bacteria</taxon>
        <taxon>Pseudomonadati</taxon>
        <taxon>Bdellovibrionota</taxon>
        <taxon>Oligoflexia</taxon>
        <taxon>Silvanigrellales</taxon>
        <taxon>Silvanigrellaceae</taxon>
        <taxon>Fluviispira</taxon>
    </lineage>
</organism>
<dbReference type="AlphaFoldDB" id="A0A4P2VL99"/>
<keyword evidence="1" id="KW-0732">Signal</keyword>
<evidence type="ECO:0000313" key="3">
    <source>
        <dbReference type="EMBL" id="BBH53418.1"/>
    </source>
</evidence>
<dbReference type="Gene3D" id="2.70.50.50">
    <property type="entry name" value="chitin-binding protein cbp21"/>
    <property type="match status" value="1"/>
</dbReference>
<dbReference type="InterPro" id="IPR051024">
    <property type="entry name" value="GlcNAc_Chitin_IntDeg"/>
</dbReference>
<accession>A0A4P2VL99</accession>
<dbReference type="Pfam" id="PF03067">
    <property type="entry name" value="LPMO_10"/>
    <property type="match status" value="1"/>
</dbReference>
<sequence>MRLVALSFSIVPLHCVAHGTIEYPISRVYSCYKEDPEDLKSAACKAVVEESGTGPLYNWNGINQANANGKHKQVVPDGHLCGGGNSMFTGLDLNRSDWNTSLIKSINDKFTFVYLAAAPHATKYFKFYITKDSYDYSQPLKWSDLEDEPFCTISKINLINQRYYMNCDLPQNKKGKYLIYNIWQRSDSPEAFYSCSDVYIE</sequence>
<dbReference type="Proteomes" id="UP000291236">
    <property type="component" value="Chromosome"/>
</dbReference>
<dbReference type="KEGG" id="sbf:JCM31447_18610"/>
<proteinExistence type="predicted"/>
<dbReference type="PANTHER" id="PTHR34823">
    <property type="entry name" value="GLCNAC-BINDING PROTEIN A"/>
    <property type="match status" value="1"/>
</dbReference>
<dbReference type="EMBL" id="AP019368">
    <property type="protein sequence ID" value="BBH53418.1"/>
    <property type="molecule type" value="Genomic_DNA"/>
</dbReference>
<name>A0A4P2VL99_FLUSA</name>
<dbReference type="CDD" id="cd21177">
    <property type="entry name" value="LPMO_AA10"/>
    <property type="match status" value="1"/>
</dbReference>
<protein>
    <recommendedName>
        <fullName evidence="2">Chitin-binding type-4 domain-containing protein</fullName>
    </recommendedName>
</protein>
<evidence type="ECO:0000256" key="1">
    <source>
        <dbReference type="ARBA" id="ARBA00022729"/>
    </source>
</evidence>
<evidence type="ECO:0000313" key="4">
    <source>
        <dbReference type="Proteomes" id="UP000291236"/>
    </source>
</evidence>
<gene>
    <name evidence="3" type="ORF">JCM31447_18610</name>
</gene>
<dbReference type="InterPro" id="IPR014756">
    <property type="entry name" value="Ig_E-set"/>
</dbReference>
<feature type="domain" description="Chitin-binding type-4" evidence="2">
    <location>
        <begin position="18"/>
        <end position="198"/>
    </location>
</feature>
<dbReference type="PANTHER" id="PTHR34823:SF1">
    <property type="entry name" value="CHITIN-BINDING TYPE-4 DOMAIN-CONTAINING PROTEIN"/>
    <property type="match status" value="1"/>
</dbReference>
<keyword evidence="4" id="KW-1185">Reference proteome</keyword>